<dbReference type="Pfam" id="PF17936">
    <property type="entry name" value="Big_6"/>
    <property type="match status" value="6"/>
</dbReference>
<dbReference type="Gene3D" id="2.60.40.10">
    <property type="entry name" value="Immunoglobulins"/>
    <property type="match status" value="4"/>
</dbReference>
<dbReference type="InterPro" id="IPR013783">
    <property type="entry name" value="Ig-like_fold"/>
</dbReference>
<evidence type="ECO:0000259" key="3">
    <source>
        <dbReference type="Pfam" id="PF20622"/>
    </source>
</evidence>
<dbReference type="InterPro" id="IPR021862">
    <property type="entry name" value="DUF3472"/>
</dbReference>
<feature type="domain" description="Bacterial Ig" evidence="2">
    <location>
        <begin position="531"/>
        <end position="610"/>
    </location>
</feature>
<dbReference type="Pfam" id="PF11958">
    <property type="entry name" value="DUF3472"/>
    <property type="match status" value="1"/>
</dbReference>
<evidence type="ECO:0000313" key="4">
    <source>
        <dbReference type="EMBL" id="EUJ31274.1"/>
    </source>
</evidence>
<feature type="domain" description="Bacterial Ig" evidence="2">
    <location>
        <begin position="448"/>
        <end position="528"/>
    </location>
</feature>
<reference evidence="4 5" key="1">
    <citation type="journal article" date="2014" name="Int. J. Syst. Evol. Microbiol.">
        <title>Listeria floridensis sp. nov., Listeria aquatica sp. nov., Listeria cornellensis sp. nov., Listeria riparia sp. nov. and Listeria grandensis sp. nov., from agricultural and natural environments.</title>
        <authorList>
            <person name="den Bakker H.C."/>
            <person name="Warchocki S."/>
            <person name="Wright E.M."/>
            <person name="Allred A.F."/>
            <person name="Ahlstrom C."/>
            <person name="Manuel C.S."/>
            <person name="Stasiewicz M.J."/>
            <person name="Burrell A."/>
            <person name="Roof S."/>
            <person name="Strawn L."/>
            <person name="Fortes E.D."/>
            <person name="Nightingale K.K."/>
            <person name="Kephart D."/>
            <person name="Wiedmann M."/>
        </authorList>
    </citation>
    <scope>NUCLEOTIDE SEQUENCE [LARGE SCALE GENOMIC DNA]</scope>
    <source>
        <strain evidence="4 5">FSL S10-1187</strain>
    </source>
</reference>
<dbReference type="Proteomes" id="UP000019249">
    <property type="component" value="Unassembled WGS sequence"/>
</dbReference>
<feature type="signal peptide" evidence="1">
    <location>
        <begin position="1"/>
        <end position="19"/>
    </location>
</feature>
<feature type="chain" id="PRO_5045352068" evidence="1">
    <location>
        <begin position="20"/>
        <end position="1218"/>
    </location>
</feature>
<dbReference type="InterPro" id="IPR046746">
    <property type="entry name" value="Big_15"/>
</dbReference>
<evidence type="ECO:0000256" key="1">
    <source>
        <dbReference type="SAM" id="SignalP"/>
    </source>
</evidence>
<dbReference type="RefSeq" id="WP_051993561.1">
    <property type="nucleotide sequence ID" value="NZ_AODF01000019.1"/>
</dbReference>
<feature type="domain" description="Bacterial Ig" evidence="3">
    <location>
        <begin position="1051"/>
        <end position="1132"/>
    </location>
</feature>
<evidence type="ECO:0000313" key="5">
    <source>
        <dbReference type="Proteomes" id="UP000019249"/>
    </source>
</evidence>
<protein>
    <submittedName>
        <fullName evidence="4">Fibronectin type III domain-containing protein</fullName>
    </submittedName>
</protein>
<feature type="domain" description="Bacterial Ig" evidence="2">
    <location>
        <begin position="700"/>
        <end position="778"/>
    </location>
</feature>
<gene>
    <name evidence="4" type="ORF">MFLO_09507</name>
</gene>
<evidence type="ECO:0000259" key="2">
    <source>
        <dbReference type="Pfam" id="PF17936"/>
    </source>
</evidence>
<comment type="caution">
    <text evidence="4">The sequence shown here is derived from an EMBL/GenBank/DDBJ whole genome shotgun (WGS) entry which is preliminary data.</text>
</comment>
<feature type="domain" description="Bacterial Ig" evidence="3">
    <location>
        <begin position="965"/>
        <end position="1042"/>
    </location>
</feature>
<dbReference type="EMBL" id="AODF01000019">
    <property type="protein sequence ID" value="EUJ31274.1"/>
    <property type="molecule type" value="Genomic_DNA"/>
</dbReference>
<feature type="domain" description="Bacterial Ig" evidence="2">
    <location>
        <begin position="785"/>
        <end position="861"/>
    </location>
</feature>
<keyword evidence="5" id="KW-1185">Reference proteome</keyword>
<dbReference type="Pfam" id="PF20622">
    <property type="entry name" value="Big_15"/>
    <property type="match status" value="4"/>
</dbReference>
<keyword evidence="1" id="KW-0732">Signal</keyword>
<name>A0ABP3AZP3_9LIST</name>
<accession>A0ABP3AZP3</accession>
<dbReference type="InterPro" id="IPR041498">
    <property type="entry name" value="Big_6"/>
</dbReference>
<feature type="domain" description="Bacterial Ig" evidence="3">
    <location>
        <begin position="876"/>
        <end position="952"/>
    </location>
</feature>
<dbReference type="NCBIfam" id="NF033510">
    <property type="entry name" value="Ca_tandemer"/>
    <property type="match status" value="2"/>
</dbReference>
<organism evidence="4 5">
    <name type="scientific">Listeria floridensis FSL S10-1187</name>
    <dbReference type="NCBI Taxonomy" id="1265817"/>
    <lineage>
        <taxon>Bacteria</taxon>
        <taxon>Bacillati</taxon>
        <taxon>Bacillota</taxon>
        <taxon>Bacilli</taxon>
        <taxon>Bacillales</taxon>
        <taxon>Listeriaceae</taxon>
        <taxon>Listeria</taxon>
    </lineage>
</organism>
<proteinExistence type="predicted"/>
<feature type="domain" description="Bacterial Ig" evidence="2">
    <location>
        <begin position="363"/>
        <end position="440"/>
    </location>
</feature>
<feature type="domain" description="Bacterial Ig" evidence="2">
    <location>
        <begin position="615"/>
        <end position="696"/>
    </location>
</feature>
<feature type="domain" description="Bacterial Ig" evidence="3">
    <location>
        <begin position="1141"/>
        <end position="1207"/>
    </location>
</feature>
<sequence length="1218" mass="129825">MGVFVLMFMILGGANTVSAAGAPSIYITPTNSTKADIVTMDWSPIITPPYTYWAVHNWNQGGEGGGYAGFQQKTGTTSDGLRTVHFAIWDPIAVSSPILAEYMLPNATTSLFGGEGTGRNVATPYKWDNNEWYTMTMRAWQENGRSKFGQWVRDNQTGVWEQIAVLDFPVASVYFNYGSLMFQEDWWNTPDALRSARIKNGYNRNYQTKSWVSWNSQKVASQAKNASNWDGGATSEYFWFQSGGNQDSSIGSGKVFTINQPAMPDRGQIKFDKIQAKYEAGQLDVLWKLENTSSPQFKAAAYIKDKNQNIVKTITDIKSYQSTLSESLTLGNDYTLTLQVTDIFDQTASFSVPIEMGKLDITPPTITLDPIRATYTVVTGKTEAGAKVEVYVNGNKIGEGVAATDGSYSVVIPKQAVGTTVKAIAIDESGNESEAVSQVVKGRTFVSTPMLNSISDKDAVLTGESELFAGIEVRIEESDGSTWIKTGETDQTGTFSIDIGKWPAGTKIDVYTVVEEVYSDKATVTVTDKTAPDMPSVDPVTSNDTLVKGQAEANSLVQISVNGNKIAEGNADASGKFSLIISAQKAGTILSVTATDAAGNTSEAKTTTVSSAALAAPVVKPVGDSDMFVEGTATPGALVELIIPHESGGYLAFEGTADSDGKFKIAISKQKVGTVISAVAKKGTLTSPKSTLTVTDNTPPEKATIDPLTEDSTIVSGTAEPYATVIVYDTFGNMITAGGADGNGRYQVVISKQVVNSVIQVAVMDKAGNMSERVSQTVLAAPLLTPTVNEILDTDTAVSGTAAPNASIELAIPRADGGVLTYSGKADTDGKYSISIVALQAGAKVEVTASLNGKKSDKVTAIVRASAKADYSLTVPAGYTIGSSTIKGTFGKDVFRVRLWVNGKVVTQAVTDALGNYTINNAAQYISKKTDLVEIVGVDSGYAEKIRKAVTVEGEEAADFSLTVPTSYKLGSSTLTGKFGQDIFRVRLWVNGKVVAQATTNSSGTYTFSNVEKYITSASDKVEIVGVDSRYAEQVRETVAVENNTFNYALTVSQNPYEIGASTSITGTIGKDLWKVRLKVNGTIVAQAMTDALGNYTFTNAAQFIASASDVVEIVAVDTQYVQRASISVAVKQSGAEIYALTANPYKLNQADLTGTFGKGIAKVRLFVNGIVQKQAVTDTAGNFKFTSIASFIKAGDKVELVGVDSRYVEQARIEVVF</sequence>